<geneLocation type="plasmid" evidence="1 2">
    <name>pILYOP01</name>
</geneLocation>
<organism evidence="1 2">
    <name type="scientific">Ilyobacter polytropus (strain ATCC 51220 / DSM 2926 / LMG 16218 / CuHBu1)</name>
    <dbReference type="NCBI Taxonomy" id="572544"/>
    <lineage>
        <taxon>Bacteria</taxon>
        <taxon>Fusobacteriati</taxon>
        <taxon>Fusobacteriota</taxon>
        <taxon>Fusobacteriia</taxon>
        <taxon>Fusobacteriales</taxon>
        <taxon>Fusobacteriaceae</taxon>
        <taxon>Ilyobacter</taxon>
    </lineage>
</organism>
<gene>
    <name evidence="1" type="ordered locus">Ilyop_2081</name>
</gene>
<dbReference type="RefSeq" id="WP_013388513.1">
    <property type="nucleotide sequence ID" value="NC_014633.1"/>
</dbReference>
<dbReference type="Gene3D" id="1.10.10.60">
    <property type="entry name" value="Homeodomain-like"/>
    <property type="match status" value="1"/>
</dbReference>
<keyword evidence="1" id="KW-0614">Plasmid</keyword>
<dbReference type="Proteomes" id="UP000006875">
    <property type="component" value="Plasmid pILYOP01"/>
</dbReference>
<dbReference type="HOGENOM" id="CLU_2302046_0_0_0"/>
<dbReference type="KEGG" id="ipo:Ilyop_2081"/>
<dbReference type="PROSITE" id="PS51257">
    <property type="entry name" value="PROKAR_LIPOPROTEIN"/>
    <property type="match status" value="1"/>
</dbReference>
<keyword evidence="2" id="KW-1185">Reference proteome</keyword>
<protein>
    <submittedName>
        <fullName evidence="1">Uncharacterized protein</fullName>
    </submittedName>
</protein>
<name>E3HBT9_ILYPC</name>
<evidence type="ECO:0000313" key="1">
    <source>
        <dbReference type="EMBL" id="ADO83851.1"/>
    </source>
</evidence>
<accession>E3HBT9</accession>
<evidence type="ECO:0000313" key="2">
    <source>
        <dbReference type="Proteomes" id="UP000006875"/>
    </source>
</evidence>
<proteinExistence type="predicted"/>
<dbReference type="EMBL" id="CP002282">
    <property type="protein sequence ID" value="ADO83851.1"/>
    <property type="molecule type" value="Genomic_DNA"/>
</dbReference>
<dbReference type="AlphaFoldDB" id="E3HBT9"/>
<reference evidence="1 2" key="1">
    <citation type="journal article" date="2010" name="Stand. Genomic Sci.">
        <title>Complete genome sequence of Ilyobacter polytropus type strain (CuHbu1).</title>
        <authorList>
            <person name="Sikorski J."/>
            <person name="Chertkov O."/>
            <person name="Lapidus A."/>
            <person name="Nolan M."/>
            <person name="Lucas S."/>
            <person name="Del Rio T.G."/>
            <person name="Tice H."/>
            <person name="Cheng J.F."/>
            <person name="Tapia R."/>
            <person name="Han C."/>
            <person name="Goodwin L."/>
            <person name="Pitluck S."/>
            <person name="Liolios K."/>
            <person name="Ivanova N."/>
            <person name="Mavromatis K."/>
            <person name="Mikhailova N."/>
            <person name="Pati A."/>
            <person name="Chen A."/>
            <person name="Palaniappan K."/>
            <person name="Land M."/>
            <person name="Hauser L."/>
            <person name="Chang Y.J."/>
            <person name="Jeffries C.D."/>
            <person name="Brambilla E."/>
            <person name="Yasawong M."/>
            <person name="Rohde M."/>
            <person name="Pukall R."/>
            <person name="Spring S."/>
            <person name="Goker M."/>
            <person name="Woyke T."/>
            <person name="Bristow J."/>
            <person name="Eisen J.A."/>
            <person name="Markowitz V."/>
            <person name="Hugenholtz P."/>
            <person name="Kyrpides N.C."/>
            <person name="Klenk H.P."/>
        </authorList>
    </citation>
    <scope>NUCLEOTIDE SEQUENCE [LARGE SCALE GENOMIC DNA]</scope>
    <source>
        <strain evidence="2">ATCC 51220 / DSM 2926 / LMG 16218 / CuHBu1</strain>
        <plasmid evidence="2">pILYOP01</plasmid>
    </source>
</reference>
<dbReference type="OrthoDB" id="9798071at2"/>
<sequence>MDWTKEKIKKLKKMRTEGVHYYGIGLVLGCSENAVRQAVQKFIFKPGRPSKTDSRIDMSKRKVALRSGSQYALHDLGLPKNTFVGWAMKGDIPKDFIIVF</sequence>